<accession>A0A7W7PXH8</accession>
<sequence>MRRRPDPMAASVWTAGVPAPGTRIGSHLLDMYGPVKVYDCRTANGASGEGSLRASGPCHEEAAGKWRITVPRREAVGVRRIVSATVPGGR</sequence>
<evidence type="ECO:0000313" key="1">
    <source>
        <dbReference type="EMBL" id="MBB4903125.1"/>
    </source>
</evidence>
<dbReference type="EMBL" id="JACHJI010000023">
    <property type="protein sequence ID" value="MBB4903125.1"/>
    <property type="molecule type" value="Genomic_DNA"/>
</dbReference>
<proteinExistence type="predicted"/>
<dbReference type="Proteomes" id="UP000579523">
    <property type="component" value="Unassembled WGS sequence"/>
</dbReference>
<protein>
    <submittedName>
        <fullName evidence="1">Uncharacterized protein</fullName>
    </submittedName>
</protein>
<gene>
    <name evidence="1" type="ORF">FHS37_007222</name>
</gene>
<comment type="caution">
    <text evidence="1">The sequence shown here is derived from an EMBL/GenBank/DDBJ whole genome shotgun (WGS) entry which is preliminary data.</text>
</comment>
<dbReference type="RefSeq" id="WP_184828958.1">
    <property type="nucleotide sequence ID" value="NZ_BMTI01000029.1"/>
</dbReference>
<evidence type="ECO:0000313" key="2">
    <source>
        <dbReference type="Proteomes" id="UP000579523"/>
    </source>
</evidence>
<reference evidence="1 2" key="1">
    <citation type="submission" date="2020-08" db="EMBL/GenBank/DDBJ databases">
        <title>Genomic Encyclopedia of Type Strains, Phase III (KMG-III): the genomes of soil and plant-associated and newly described type strains.</title>
        <authorList>
            <person name="Whitman W."/>
        </authorList>
    </citation>
    <scope>NUCLEOTIDE SEQUENCE [LARGE SCALE GENOMIC DNA]</scope>
    <source>
        <strain evidence="1 2">CECT 3273</strain>
    </source>
</reference>
<organism evidence="1 2">
    <name type="scientific">Streptomyces griseomycini</name>
    <dbReference type="NCBI Taxonomy" id="66895"/>
    <lineage>
        <taxon>Bacteria</taxon>
        <taxon>Bacillati</taxon>
        <taxon>Actinomycetota</taxon>
        <taxon>Actinomycetes</taxon>
        <taxon>Kitasatosporales</taxon>
        <taxon>Streptomycetaceae</taxon>
        <taxon>Streptomyces</taxon>
    </lineage>
</organism>
<keyword evidence="2" id="KW-1185">Reference proteome</keyword>
<dbReference type="AlphaFoldDB" id="A0A7W7PXH8"/>
<name>A0A7W7PXH8_9ACTN</name>